<reference evidence="8" key="1">
    <citation type="journal article" date="2020" name="mSystems">
        <title>Genome- and Community-Level Interaction Insights into Carbon Utilization and Element Cycling Functions of Hydrothermarchaeota in Hydrothermal Sediment.</title>
        <authorList>
            <person name="Zhou Z."/>
            <person name="Liu Y."/>
            <person name="Xu W."/>
            <person name="Pan J."/>
            <person name="Luo Z.H."/>
            <person name="Li M."/>
        </authorList>
    </citation>
    <scope>NUCLEOTIDE SEQUENCE [LARGE SCALE GENOMIC DNA]</scope>
    <source>
        <strain evidence="8">HyVt-633</strain>
    </source>
</reference>
<evidence type="ECO:0000313" key="8">
    <source>
        <dbReference type="EMBL" id="HHE31841.1"/>
    </source>
</evidence>
<comment type="caution">
    <text evidence="8">The sequence shown here is derived from an EMBL/GenBank/DDBJ whole genome shotgun (WGS) entry which is preliminary data.</text>
</comment>
<evidence type="ECO:0000256" key="7">
    <source>
        <dbReference type="HAMAP-Rule" id="MF_00672"/>
    </source>
</evidence>
<dbReference type="Proteomes" id="UP000886058">
    <property type="component" value="Unassembled WGS sequence"/>
</dbReference>
<gene>
    <name evidence="8" type="ORF">ENL07_04235</name>
</gene>
<dbReference type="NCBIfam" id="TIGR00765">
    <property type="entry name" value="yihY_not_rbn"/>
    <property type="match status" value="1"/>
</dbReference>
<comment type="caution">
    <text evidence="7">Lacks conserved residue(s) required for the propagation of feature annotation.</text>
</comment>
<evidence type="ECO:0000256" key="2">
    <source>
        <dbReference type="ARBA" id="ARBA00022475"/>
    </source>
</evidence>
<organism evidence="8">
    <name type="scientific">Chlorobaculum parvum</name>
    <dbReference type="NCBI Taxonomy" id="274539"/>
    <lineage>
        <taxon>Bacteria</taxon>
        <taxon>Pseudomonadati</taxon>
        <taxon>Chlorobiota</taxon>
        <taxon>Chlorobiia</taxon>
        <taxon>Chlorobiales</taxon>
        <taxon>Chlorobiaceae</taxon>
        <taxon>Chlorobaculum</taxon>
    </lineage>
</organism>
<evidence type="ECO:0000256" key="1">
    <source>
        <dbReference type="ARBA" id="ARBA00004651"/>
    </source>
</evidence>
<feature type="transmembrane region" description="Helical" evidence="7">
    <location>
        <begin position="187"/>
        <end position="206"/>
    </location>
</feature>
<dbReference type="EMBL" id="DRSQ01000088">
    <property type="protein sequence ID" value="HHE31841.1"/>
    <property type="molecule type" value="Genomic_DNA"/>
</dbReference>
<sequence length="424" mass="47551">MAETKDNNPISALFQHERLRVPGMYLSFMAKHFMHDKILMSAGSLAFQTLLSLVPLVAVSLAILRVFPVFASLKQNIGDFLFQNFTPAQGALMKSYLWEFIDKASSLSTLGGIFLVVIALFLISTIDHTLNDIWEVHAPRKVMQGFTLYWTVLTLGPLLIGTSVVASSYVWYSVFASGELLEQKLKLLSYLPVFNTAIALFLLYMVVPNRKVRFRHALAGGVLAAVLFELAKRWFAFYVGNFATFEAIYGAVSVVPMLFFWIYLEWVVVLTGAEFVFSLGYFNPKEVDEQRKFDPLQGIPEVLAVLRMVWFAQASGSFLDGKKLLTSEIIADRSKLGLIVEFLERSHILHHTADGALAVSADLHSMTLYELYSRMPRELFGGESDRIQVAGDGTFDQMRSGVREALESTMQTPLIDLVNTEQVP</sequence>
<keyword evidence="4 7" id="KW-0812">Transmembrane</keyword>
<evidence type="ECO:0000256" key="4">
    <source>
        <dbReference type="ARBA" id="ARBA00022692"/>
    </source>
</evidence>
<feature type="transmembrane region" description="Helical" evidence="7">
    <location>
        <begin position="147"/>
        <end position="172"/>
    </location>
</feature>
<evidence type="ECO:0000256" key="3">
    <source>
        <dbReference type="ARBA" id="ARBA00022519"/>
    </source>
</evidence>
<dbReference type="AlphaFoldDB" id="A0A7C5HEK0"/>
<keyword evidence="3" id="KW-0997">Cell inner membrane</keyword>
<keyword evidence="6 7" id="KW-0472">Membrane</keyword>
<dbReference type="HAMAP" id="MF_00672">
    <property type="entry name" value="UPF0761"/>
    <property type="match status" value="1"/>
</dbReference>
<evidence type="ECO:0000256" key="6">
    <source>
        <dbReference type="ARBA" id="ARBA00023136"/>
    </source>
</evidence>
<evidence type="ECO:0000256" key="5">
    <source>
        <dbReference type="ARBA" id="ARBA00022989"/>
    </source>
</evidence>
<dbReference type="GO" id="GO:0005886">
    <property type="term" value="C:plasma membrane"/>
    <property type="evidence" value="ECO:0007669"/>
    <property type="project" value="UniProtKB-SubCell"/>
</dbReference>
<dbReference type="PANTHER" id="PTHR30213">
    <property type="entry name" value="INNER MEMBRANE PROTEIN YHJD"/>
    <property type="match status" value="1"/>
</dbReference>
<dbReference type="InterPro" id="IPR023679">
    <property type="entry name" value="UPF0761_bac"/>
</dbReference>
<keyword evidence="2 7" id="KW-1003">Cell membrane</keyword>
<feature type="transmembrane region" description="Helical" evidence="7">
    <location>
        <begin position="258"/>
        <end position="282"/>
    </location>
</feature>
<comment type="similarity">
    <text evidence="7">Belongs to the UPF0761 family.</text>
</comment>
<feature type="transmembrane region" description="Helical" evidence="7">
    <location>
        <begin position="104"/>
        <end position="126"/>
    </location>
</feature>
<dbReference type="Pfam" id="PF03631">
    <property type="entry name" value="Virul_fac_BrkB"/>
    <property type="match status" value="1"/>
</dbReference>
<protein>
    <recommendedName>
        <fullName evidence="7">UPF0761 membrane protein ENL07_04235</fullName>
    </recommendedName>
</protein>
<feature type="transmembrane region" description="Helical" evidence="7">
    <location>
        <begin position="38"/>
        <end position="64"/>
    </location>
</feature>
<dbReference type="InterPro" id="IPR017039">
    <property type="entry name" value="Virul_fac_BrkB"/>
</dbReference>
<accession>A0A7C5HEK0</accession>
<name>A0A7C5HEK0_9CHLB</name>
<comment type="subcellular location">
    <subcellularLocation>
        <location evidence="1 7">Cell membrane</location>
        <topology evidence="1 7">Multi-pass membrane protein</topology>
    </subcellularLocation>
</comment>
<dbReference type="PANTHER" id="PTHR30213:SF0">
    <property type="entry name" value="UPF0761 MEMBRANE PROTEIN YIHY"/>
    <property type="match status" value="1"/>
</dbReference>
<proteinExistence type="inferred from homology"/>
<keyword evidence="5 7" id="KW-1133">Transmembrane helix</keyword>